<dbReference type="InterPro" id="IPR036291">
    <property type="entry name" value="NAD(P)-bd_dom_sf"/>
</dbReference>
<dbReference type="SUPFAM" id="SSF52283">
    <property type="entry name" value="Formate/glycerate dehydrogenase catalytic domain-like"/>
    <property type="match status" value="1"/>
</dbReference>
<comment type="similarity">
    <text evidence="1 4">Belongs to the D-isomer specific 2-hydroxyacid dehydrogenase family.</text>
</comment>
<feature type="domain" description="D-isomer specific 2-hydroxyacid dehydrogenase catalytic" evidence="5">
    <location>
        <begin position="25"/>
        <end position="319"/>
    </location>
</feature>
<dbReference type="SUPFAM" id="SSF51735">
    <property type="entry name" value="NAD(P)-binding Rossmann-fold domains"/>
    <property type="match status" value="1"/>
</dbReference>
<evidence type="ECO:0000256" key="3">
    <source>
        <dbReference type="ARBA" id="ARBA00023027"/>
    </source>
</evidence>
<dbReference type="RefSeq" id="WP_210206370.1">
    <property type="nucleotide sequence ID" value="NZ_JAHBRY010000002.1"/>
</dbReference>
<keyword evidence="3" id="KW-0520">NAD</keyword>
<dbReference type="GO" id="GO:0051287">
    <property type="term" value="F:NAD binding"/>
    <property type="evidence" value="ECO:0007669"/>
    <property type="project" value="InterPro"/>
</dbReference>
<dbReference type="Pfam" id="PF00389">
    <property type="entry name" value="2-Hacid_dh"/>
    <property type="match status" value="1"/>
</dbReference>
<evidence type="ECO:0000259" key="6">
    <source>
        <dbReference type="Pfam" id="PF02826"/>
    </source>
</evidence>
<evidence type="ECO:0000256" key="2">
    <source>
        <dbReference type="ARBA" id="ARBA00023002"/>
    </source>
</evidence>
<evidence type="ECO:0000256" key="1">
    <source>
        <dbReference type="ARBA" id="ARBA00005854"/>
    </source>
</evidence>
<proteinExistence type="inferred from homology"/>
<dbReference type="Pfam" id="PF02826">
    <property type="entry name" value="2-Hacid_dh_C"/>
    <property type="match status" value="1"/>
</dbReference>
<keyword evidence="8" id="KW-1185">Reference proteome</keyword>
<evidence type="ECO:0000256" key="4">
    <source>
        <dbReference type="RuleBase" id="RU003719"/>
    </source>
</evidence>
<keyword evidence="2 4" id="KW-0560">Oxidoreductase</keyword>
<evidence type="ECO:0000259" key="5">
    <source>
        <dbReference type="Pfam" id="PF00389"/>
    </source>
</evidence>
<dbReference type="InterPro" id="IPR050418">
    <property type="entry name" value="D-iso_2-hydroxyacid_DH_PdxB"/>
</dbReference>
<organism evidence="7 8">
    <name type="scientific">Chelatococcus asaccharovorans</name>
    <dbReference type="NCBI Taxonomy" id="28210"/>
    <lineage>
        <taxon>Bacteria</taxon>
        <taxon>Pseudomonadati</taxon>
        <taxon>Pseudomonadota</taxon>
        <taxon>Alphaproteobacteria</taxon>
        <taxon>Hyphomicrobiales</taxon>
        <taxon>Chelatococcaceae</taxon>
        <taxon>Chelatococcus</taxon>
    </lineage>
</organism>
<sequence length="343" mass="36606">MTKPVVLLDPHPRQRERIFNAAQWERLTAMAEVVQSEHAPMDDGLIEAMLPEAVAIIGQTPLPAARVERAAKLRAVLNVEGNFYQNIDYHACLTRGIAVLSIAPAFAVPVAEMVLALALDLARGITAADGAVRAGTERYGLAGNQDAVLLSEARVGLIGYGNIGRALRRMLAGFAADIQVYDPWLPGGALRAEQVRPADLDTVLSTSRFIFILAGVTSDNQGFLGRAALERIAPGSIVVLGSRAGVVDFDAFTDLANAGHFRAATDVFPDEPIAAGDPVRQSRLLLSPHRAGGTPAAMEAIGEMVLDDLDLILRGLPPQRLQPARWETVLKMRSPPAQGGKLP</sequence>
<feature type="domain" description="D-isomer specific 2-hydroxyacid dehydrogenase NAD-binding" evidence="6">
    <location>
        <begin position="115"/>
        <end position="291"/>
    </location>
</feature>
<evidence type="ECO:0000313" key="8">
    <source>
        <dbReference type="Proteomes" id="UP000248021"/>
    </source>
</evidence>
<dbReference type="GO" id="GO:0016616">
    <property type="term" value="F:oxidoreductase activity, acting on the CH-OH group of donors, NAD or NADP as acceptor"/>
    <property type="evidence" value="ECO:0007669"/>
    <property type="project" value="InterPro"/>
</dbReference>
<dbReference type="EMBL" id="QJJK01000002">
    <property type="protein sequence ID" value="PXW63149.1"/>
    <property type="molecule type" value="Genomic_DNA"/>
</dbReference>
<dbReference type="PANTHER" id="PTHR43761">
    <property type="entry name" value="D-ISOMER SPECIFIC 2-HYDROXYACID DEHYDROGENASE FAMILY PROTEIN (AFU_ORTHOLOGUE AFUA_1G13630)"/>
    <property type="match status" value="1"/>
</dbReference>
<reference evidence="7 8" key="1">
    <citation type="submission" date="2018-05" db="EMBL/GenBank/DDBJ databases">
        <title>Genomic Encyclopedia of Type Strains, Phase IV (KMG-IV): sequencing the most valuable type-strain genomes for metagenomic binning, comparative biology and taxonomic classification.</title>
        <authorList>
            <person name="Goeker M."/>
        </authorList>
    </citation>
    <scope>NUCLEOTIDE SEQUENCE [LARGE SCALE GENOMIC DNA]</scope>
    <source>
        <strain evidence="7 8">DSM 6462</strain>
    </source>
</reference>
<accession>A0A2V3UR11</accession>
<comment type="caution">
    <text evidence="7">The sequence shown here is derived from an EMBL/GenBank/DDBJ whole genome shotgun (WGS) entry which is preliminary data.</text>
</comment>
<evidence type="ECO:0000313" key="7">
    <source>
        <dbReference type="EMBL" id="PXW63149.1"/>
    </source>
</evidence>
<protein>
    <submittedName>
        <fullName evidence="7">Phosphoglycerate dehydrogenase-like enzyme</fullName>
    </submittedName>
</protein>
<dbReference type="AlphaFoldDB" id="A0A2V3UR11"/>
<dbReference type="InterPro" id="IPR006140">
    <property type="entry name" value="D-isomer_DH_NAD-bd"/>
</dbReference>
<dbReference type="Proteomes" id="UP000248021">
    <property type="component" value="Unassembled WGS sequence"/>
</dbReference>
<dbReference type="Gene3D" id="3.40.50.720">
    <property type="entry name" value="NAD(P)-binding Rossmann-like Domain"/>
    <property type="match status" value="2"/>
</dbReference>
<dbReference type="PANTHER" id="PTHR43761:SF1">
    <property type="entry name" value="D-ISOMER SPECIFIC 2-HYDROXYACID DEHYDROGENASE CATALYTIC DOMAIN-CONTAINING PROTEIN-RELATED"/>
    <property type="match status" value="1"/>
</dbReference>
<name>A0A2V3UR11_9HYPH</name>
<gene>
    <name evidence="7" type="ORF">C7450_10264</name>
</gene>
<dbReference type="InterPro" id="IPR006139">
    <property type="entry name" value="D-isomer_2_OHA_DH_cat_dom"/>
</dbReference>